<evidence type="ECO:0000259" key="2">
    <source>
        <dbReference type="Pfam" id="PF14317"/>
    </source>
</evidence>
<feature type="transmembrane region" description="Helical" evidence="1">
    <location>
        <begin position="62"/>
        <end position="83"/>
    </location>
</feature>
<comment type="caution">
    <text evidence="3">The sequence shown here is derived from an EMBL/GenBank/DDBJ whole genome shotgun (WGS) entry which is preliminary data.</text>
</comment>
<keyword evidence="1" id="KW-0812">Transmembrane</keyword>
<dbReference type="RefSeq" id="WP_110076831.1">
    <property type="nucleotide sequence ID" value="NZ_QGTT01000021.1"/>
</dbReference>
<dbReference type="OrthoDB" id="7059460at2"/>
<dbReference type="EMBL" id="QGTT01000021">
    <property type="protein sequence ID" value="PWW09263.1"/>
    <property type="molecule type" value="Genomic_DNA"/>
</dbReference>
<evidence type="ECO:0000313" key="3">
    <source>
        <dbReference type="EMBL" id="PWW09263.1"/>
    </source>
</evidence>
<dbReference type="Pfam" id="PF14317">
    <property type="entry name" value="YcxB"/>
    <property type="match status" value="1"/>
</dbReference>
<feature type="transmembrane region" description="Helical" evidence="1">
    <location>
        <begin position="38"/>
        <end position="56"/>
    </location>
</feature>
<feature type="domain" description="YcxB-like C-terminal" evidence="2">
    <location>
        <begin position="111"/>
        <end position="168"/>
    </location>
</feature>
<evidence type="ECO:0000313" key="4">
    <source>
        <dbReference type="Proteomes" id="UP000246964"/>
    </source>
</evidence>
<keyword evidence="1" id="KW-1133">Transmembrane helix</keyword>
<dbReference type="Proteomes" id="UP000246964">
    <property type="component" value="Unassembled WGS sequence"/>
</dbReference>
<evidence type="ECO:0000256" key="1">
    <source>
        <dbReference type="SAM" id="Phobius"/>
    </source>
</evidence>
<proteinExistence type="predicted"/>
<gene>
    <name evidence="3" type="ORF">DET45_12139</name>
</gene>
<name>A0A317Q2U1_9GAMM</name>
<keyword evidence="1" id="KW-0472">Membrane</keyword>
<sequence>MIKSVTITKQDYLDYSQFAVKRLCNPKNQKSSGFLKNMIIWFVLTATFMAVFQIKSISFSDFHWQSALITAVPFSIFLIAFLYNINKFKKLSVPNENGVMIGEKTIELQSDGINETNHLGSCFYKWEAIEAIEEHKGDLYIFVDKLLALIIPANSFASEAEKDELKAIVQKYV</sequence>
<reference evidence="3 4" key="1">
    <citation type="submission" date="2018-05" db="EMBL/GenBank/DDBJ databases">
        <title>Freshwater and sediment microbial communities from various areas in North America, analyzing microbe dynamics in response to fracking.</title>
        <authorList>
            <person name="Lamendella R."/>
        </authorList>
    </citation>
    <scope>NUCLEOTIDE SEQUENCE [LARGE SCALE GENOMIC DNA]</scope>
    <source>
        <strain evidence="3 4">125B1</strain>
    </source>
</reference>
<keyword evidence="4" id="KW-1185">Reference proteome</keyword>
<dbReference type="InterPro" id="IPR025588">
    <property type="entry name" value="YcxB-like_C"/>
</dbReference>
<organism evidence="3 4">
    <name type="scientific">Pseudidiomarina maritima</name>
    <dbReference type="NCBI Taxonomy" id="519453"/>
    <lineage>
        <taxon>Bacteria</taxon>
        <taxon>Pseudomonadati</taxon>
        <taxon>Pseudomonadota</taxon>
        <taxon>Gammaproteobacteria</taxon>
        <taxon>Alteromonadales</taxon>
        <taxon>Idiomarinaceae</taxon>
        <taxon>Pseudidiomarina</taxon>
    </lineage>
</organism>
<protein>
    <submittedName>
        <fullName evidence="3">YcxB-like protein</fullName>
    </submittedName>
</protein>
<accession>A0A317Q2U1</accession>
<dbReference type="AlphaFoldDB" id="A0A317Q2U1"/>